<dbReference type="AlphaFoldDB" id="A0A8S3PQ22"/>
<comment type="caution">
    <text evidence="1">The sequence shown here is derived from an EMBL/GenBank/DDBJ whole genome shotgun (WGS) entry which is preliminary data.</text>
</comment>
<proteinExistence type="predicted"/>
<name>A0A8S3PQ22_MYTED</name>
<dbReference type="EMBL" id="CAJPWZ010000083">
    <property type="protein sequence ID" value="CAG2185360.1"/>
    <property type="molecule type" value="Genomic_DNA"/>
</dbReference>
<reference evidence="1" key="1">
    <citation type="submission" date="2021-03" db="EMBL/GenBank/DDBJ databases">
        <authorList>
            <person name="Bekaert M."/>
        </authorList>
    </citation>
    <scope>NUCLEOTIDE SEQUENCE</scope>
</reference>
<dbReference type="Proteomes" id="UP000683360">
    <property type="component" value="Unassembled WGS sequence"/>
</dbReference>
<evidence type="ECO:0000313" key="2">
    <source>
        <dbReference type="Proteomes" id="UP000683360"/>
    </source>
</evidence>
<organism evidence="1 2">
    <name type="scientific">Mytilus edulis</name>
    <name type="common">Blue mussel</name>
    <dbReference type="NCBI Taxonomy" id="6550"/>
    <lineage>
        <taxon>Eukaryota</taxon>
        <taxon>Metazoa</taxon>
        <taxon>Spiralia</taxon>
        <taxon>Lophotrochozoa</taxon>
        <taxon>Mollusca</taxon>
        <taxon>Bivalvia</taxon>
        <taxon>Autobranchia</taxon>
        <taxon>Pteriomorphia</taxon>
        <taxon>Mytilida</taxon>
        <taxon>Mytiloidea</taxon>
        <taxon>Mytilidae</taxon>
        <taxon>Mytilinae</taxon>
        <taxon>Mytilus</taxon>
    </lineage>
</organism>
<dbReference type="OrthoDB" id="8030979at2759"/>
<accession>A0A8S3PQ22</accession>
<protein>
    <submittedName>
        <fullName evidence="1">Uncharacterized protein</fullName>
    </submittedName>
</protein>
<evidence type="ECO:0000313" key="1">
    <source>
        <dbReference type="EMBL" id="CAG2185360.1"/>
    </source>
</evidence>
<gene>
    <name evidence="1" type="ORF">MEDL_957</name>
</gene>
<sequence length="150" mass="18032">MNTDYIVTSLIFKKVTYPKEGEAILEFRDFHKQMRVPFVIYADFECFTKRWILVNQNQINRQQHIKQNLFHVVTPTRCGPVQLIDIPSQPLCTEERTQSNTFFENIFTEEEYIDDILRNIYEELIMSVEPKRNFKMLQTVMYAINHFQAK</sequence>
<keyword evidence="2" id="KW-1185">Reference proteome</keyword>